<comment type="function">
    <text evidence="13">Required for the formation of a threonylcarbamoyl group on adenosine at position 37 (t(6)A37) in tRNAs that read codons beginning with adenine.</text>
</comment>
<evidence type="ECO:0000256" key="11">
    <source>
        <dbReference type="ARBA" id="ARBA00029774"/>
    </source>
</evidence>
<feature type="domain" description="YrdC-like" evidence="15">
    <location>
        <begin position="17"/>
        <end position="204"/>
    </location>
</feature>
<protein>
    <recommendedName>
        <fullName evidence="4 13">Threonylcarbamoyl-AMP synthase</fullName>
        <shortName evidence="13">TC-AMP synthase</shortName>
        <ecNumber evidence="3 13">2.7.7.87</ecNumber>
    </recommendedName>
    <alternativeName>
        <fullName evidence="11 13">L-threonylcarbamoyladenylate synthase</fullName>
    </alternativeName>
</protein>
<comment type="catalytic activity">
    <reaction evidence="12 13">
        <text>L-threonine + hydrogencarbonate + ATP = L-threonylcarbamoyladenylate + diphosphate + H2O</text>
        <dbReference type="Rhea" id="RHEA:36407"/>
        <dbReference type="ChEBI" id="CHEBI:15377"/>
        <dbReference type="ChEBI" id="CHEBI:17544"/>
        <dbReference type="ChEBI" id="CHEBI:30616"/>
        <dbReference type="ChEBI" id="CHEBI:33019"/>
        <dbReference type="ChEBI" id="CHEBI:57926"/>
        <dbReference type="ChEBI" id="CHEBI:73682"/>
        <dbReference type="EC" id="2.7.7.87"/>
    </reaction>
</comment>
<gene>
    <name evidence="16" type="ORF">IV45_GL001200</name>
</gene>
<evidence type="ECO:0000256" key="6">
    <source>
        <dbReference type="ARBA" id="ARBA00022679"/>
    </source>
</evidence>
<evidence type="ECO:0000256" key="9">
    <source>
        <dbReference type="ARBA" id="ARBA00022741"/>
    </source>
</evidence>
<keyword evidence="6 13" id="KW-0808">Transferase</keyword>
<keyword evidence="7 13" id="KW-0819">tRNA processing</keyword>
<dbReference type="STRING" id="396268.IV45_GL001200"/>
<feature type="binding site" evidence="14">
    <location>
        <position position="186"/>
    </location>
    <ligand>
        <name>L-threonine</name>
        <dbReference type="ChEBI" id="CHEBI:57926"/>
    </ligand>
</feature>
<dbReference type="PANTHER" id="PTHR17490">
    <property type="entry name" value="SUA5"/>
    <property type="match status" value="1"/>
</dbReference>
<feature type="binding site" evidence="14">
    <location>
        <position position="148"/>
    </location>
    <ligand>
        <name>ATP</name>
        <dbReference type="ChEBI" id="CHEBI:30616"/>
    </ligand>
</feature>
<accession>A0A0R2I2Q3</accession>
<dbReference type="AlphaFoldDB" id="A0A0R2I2Q3"/>
<dbReference type="InterPro" id="IPR010923">
    <property type="entry name" value="T(6)A37_SUA5"/>
</dbReference>
<feature type="binding site" evidence="14">
    <location>
        <position position="71"/>
    </location>
    <ligand>
        <name>L-threonine</name>
        <dbReference type="ChEBI" id="CHEBI:57926"/>
    </ligand>
</feature>
<evidence type="ECO:0000313" key="16">
    <source>
        <dbReference type="EMBL" id="KRN59457.1"/>
    </source>
</evidence>
<dbReference type="PIRSF" id="PIRSF004930">
    <property type="entry name" value="Tln_factor_SUA5"/>
    <property type="match status" value="1"/>
</dbReference>
<keyword evidence="9 13" id="KW-0547">Nucleotide-binding</keyword>
<dbReference type="InterPro" id="IPR017945">
    <property type="entry name" value="DHBP_synth_RibB-like_a/b_dom"/>
</dbReference>
<dbReference type="GO" id="GO:0005524">
    <property type="term" value="F:ATP binding"/>
    <property type="evidence" value="ECO:0007669"/>
    <property type="project" value="UniProtKB-UniRule"/>
</dbReference>
<keyword evidence="10 13" id="KW-0067">ATP-binding</keyword>
<comment type="subcellular location">
    <subcellularLocation>
        <location evidence="1 13">Cytoplasm</location>
    </subcellularLocation>
</comment>
<comment type="similarity">
    <text evidence="2 13">Belongs to the SUA5 family.</text>
</comment>
<evidence type="ECO:0000256" key="3">
    <source>
        <dbReference type="ARBA" id="ARBA00012584"/>
    </source>
</evidence>
<feature type="binding site" evidence="14">
    <location>
        <position position="126"/>
    </location>
    <ligand>
        <name>L-threonine</name>
        <dbReference type="ChEBI" id="CHEBI:57926"/>
    </ligand>
</feature>
<dbReference type="InterPro" id="IPR005145">
    <property type="entry name" value="Sua5_C"/>
</dbReference>
<dbReference type="NCBIfam" id="TIGR00057">
    <property type="entry name" value="L-threonylcarbamoyladenylate synthase"/>
    <property type="match status" value="1"/>
</dbReference>
<dbReference type="InterPro" id="IPR038385">
    <property type="entry name" value="Sua5/YwlC_C"/>
</dbReference>
<feature type="binding site" evidence="14">
    <location>
        <position position="156"/>
    </location>
    <ligand>
        <name>ATP</name>
        <dbReference type="ChEBI" id="CHEBI:30616"/>
    </ligand>
</feature>
<dbReference type="GO" id="GO:0005737">
    <property type="term" value="C:cytoplasm"/>
    <property type="evidence" value="ECO:0007669"/>
    <property type="project" value="UniProtKB-SubCell"/>
</dbReference>
<name>A0A0R2I2Q3_9LACO</name>
<dbReference type="InterPro" id="IPR006070">
    <property type="entry name" value="Sua5-like_dom"/>
</dbReference>
<feature type="binding site" evidence="14">
    <location>
        <position position="66"/>
    </location>
    <ligand>
        <name>ATP</name>
        <dbReference type="ChEBI" id="CHEBI:30616"/>
    </ligand>
</feature>
<evidence type="ECO:0000259" key="15">
    <source>
        <dbReference type="PROSITE" id="PS51163"/>
    </source>
</evidence>
<dbReference type="FunFam" id="3.90.870.10:FF:000008">
    <property type="entry name" value="Threonylcarbamoyl-AMP synthase"/>
    <property type="match status" value="1"/>
</dbReference>
<dbReference type="Pfam" id="PF03481">
    <property type="entry name" value="Sua5_C"/>
    <property type="match status" value="1"/>
</dbReference>
<feature type="binding site" evidence="14">
    <location>
        <position position="200"/>
    </location>
    <ligand>
        <name>ATP</name>
        <dbReference type="ChEBI" id="CHEBI:30616"/>
    </ligand>
</feature>
<evidence type="ECO:0000256" key="12">
    <source>
        <dbReference type="ARBA" id="ARBA00048366"/>
    </source>
</evidence>
<evidence type="ECO:0000256" key="1">
    <source>
        <dbReference type="ARBA" id="ARBA00004496"/>
    </source>
</evidence>
<evidence type="ECO:0000256" key="7">
    <source>
        <dbReference type="ARBA" id="ARBA00022694"/>
    </source>
</evidence>
<dbReference type="Gene3D" id="3.90.870.10">
    <property type="entry name" value="DHBP synthase"/>
    <property type="match status" value="1"/>
</dbReference>
<evidence type="ECO:0000313" key="17">
    <source>
        <dbReference type="Proteomes" id="UP000050934"/>
    </source>
</evidence>
<keyword evidence="8 13" id="KW-0548">Nucleotidyltransferase</keyword>
<dbReference type="GO" id="GO:0006450">
    <property type="term" value="P:regulation of translational fidelity"/>
    <property type="evidence" value="ECO:0007669"/>
    <property type="project" value="TreeGrafter"/>
</dbReference>
<keyword evidence="5 13" id="KW-0963">Cytoplasm</keyword>
<dbReference type="EMBL" id="JQBW01000004">
    <property type="protein sequence ID" value="KRN59457.1"/>
    <property type="molecule type" value="Genomic_DNA"/>
</dbReference>
<feature type="binding site" evidence="14">
    <location>
        <position position="122"/>
    </location>
    <ligand>
        <name>L-threonine</name>
        <dbReference type="ChEBI" id="CHEBI:57926"/>
    </ligand>
</feature>
<organism evidence="16 17">
    <name type="scientific">Limosilactobacillus secaliphilus</name>
    <dbReference type="NCBI Taxonomy" id="396268"/>
    <lineage>
        <taxon>Bacteria</taxon>
        <taxon>Bacillati</taxon>
        <taxon>Bacillota</taxon>
        <taxon>Bacilli</taxon>
        <taxon>Lactobacillales</taxon>
        <taxon>Lactobacillaceae</taxon>
        <taxon>Limosilactobacillus</taxon>
    </lineage>
</organism>
<evidence type="ECO:0000256" key="5">
    <source>
        <dbReference type="ARBA" id="ARBA00022490"/>
    </source>
</evidence>
<dbReference type="SUPFAM" id="SSF55821">
    <property type="entry name" value="YrdC/RibB"/>
    <property type="match status" value="1"/>
</dbReference>
<feature type="binding site" evidence="14">
    <location>
        <position position="62"/>
    </location>
    <ligand>
        <name>ATP</name>
        <dbReference type="ChEBI" id="CHEBI:30616"/>
    </ligand>
</feature>
<keyword evidence="17" id="KW-1185">Reference proteome</keyword>
<evidence type="ECO:0000256" key="8">
    <source>
        <dbReference type="ARBA" id="ARBA00022695"/>
    </source>
</evidence>
<dbReference type="PATRIC" id="fig|396268.3.peg.1212"/>
<proteinExistence type="inferred from homology"/>
<evidence type="ECO:0000256" key="14">
    <source>
        <dbReference type="PIRSR" id="PIRSR004930-1"/>
    </source>
</evidence>
<dbReference type="GO" id="GO:0000049">
    <property type="term" value="F:tRNA binding"/>
    <property type="evidence" value="ECO:0007669"/>
    <property type="project" value="TreeGrafter"/>
</dbReference>
<dbReference type="EC" id="2.7.7.87" evidence="3 13"/>
<dbReference type="InterPro" id="IPR050156">
    <property type="entry name" value="TC-AMP_synthase_SUA5"/>
</dbReference>
<reference evidence="16 17" key="1">
    <citation type="journal article" date="2015" name="Genome Announc.">
        <title>Expanding the biotechnology potential of lactobacilli through comparative genomics of 213 strains and associated genera.</title>
        <authorList>
            <person name="Sun Z."/>
            <person name="Harris H.M."/>
            <person name="McCann A."/>
            <person name="Guo C."/>
            <person name="Argimon S."/>
            <person name="Zhang W."/>
            <person name="Yang X."/>
            <person name="Jeffery I.B."/>
            <person name="Cooney J.C."/>
            <person name="Kagawa T.F."/>
            <person name="Liu W."/>
            <person name="Song Y."/>
            <person name="Salvetti E."/>
            <person name="Wrobel A."/>
            <person name="Rasinkangas P."/>
            <person name="Parkhill J."/>
            <person name="Rea M.C."/>
            <person name="O'Sullivan O."/>
            <person name="Ritari J."/>
            <person name="Douillard F.P."/>
            <person name="Paul Ross R."/>
            <person name="Yang R."/>
            <person name="Briner A.E."/>
            <person name="Felis G.E."/>
            <person name="de Vos W.M."/>
            <person name="Barrangou R."/>
            <person name="Klaenhammer T.R."/>
            <person name="Caufield P.W."/>
            <person name="Cui Y."/>
            <person name="Zhang H."/>
            <person name="O'Toole P.W."/>
        </authorList>
    </citation>
    <scope>NUCLEOTIDE SEQUENCE [LARGE SCALE GENOMIC DNA]</scope>
    <source>
        <strain evidence="16 17">DSM 17896</strain>
    </source>
</reference>
<dbReference type="GO" id="GO:0003725">
    <property type="term" value="F:double-stranded RNA binding"/>
    <property type="evidence" value="ECO:0007669"/>
    <property type="project" value="UniProtKB-UniRule"/>
</dbReference>
<evidence type="ECO:0000256" key="2">
    <source>
        <dbReference type="ARBA" id="ARBA00007663"/>
    </source>
</evidence>
<sequence length="349" mass="37799">MELSLGGSLMDTKIYHFKEIDAAAKDLRDGQLVAFPTETVYGLGADATNEDAVKQVYKAKGRPSDNPLIVHVASIDMVEKYAAEIPDKAWKLMKHFWPGSLTIILKIKPGSLSKTVTGGLSTVAFRFPNNQATIELIRRAGVPMVGPSANTSGKPSPTTAQHVYHDLHGKIKGILDDGPTQVGVESTVLDMSTDQPTILRPGAVTKEDIESVIGSIENNHHHVGKNEIPKAPGMKYKHYAPAAQVYIVDPSDDWADVANWIKSLSYPVGVMATSDILAQQDWADNAEPFSLGDDVVSASAELFDGLRHFDTEPRIKAIVTQAFPAKGLGVAYMNRLNKSAGGMHFADRQ</sequence>
<evidence type="ECO:0000256" key="4">
    <source>
        <dbReference type="ARBA" id="ARBA00015492"/>
    </source>
</evidence>
<dbReference type="PANTHER" id="PTHR17490:SF16">
    <property type="entry name" value="THREONYLCARBAMOYL-AMP SYNTHASE"/>
    <property type="match status" value="1"/>
</dbReference>
<dbReference type="Pfam" id="PF01300">
    <property type="entry name" value="Sua5_yciO_yrdC"/>
    <property type="match status" value="1"/>
</dbReference>
<dbReference type="GO" id="GO:0061710">
    <property type="term" value="F:L-threonylcarbamoyladenylate synthase"/>
    <property type="evidence" value="ECO:0007669"/>
    <property type="project" value="UniProtKB-EC"/>
</dbReference>
<evidence type="ECO:0000256" key="10">
    <source>
        <dbReference type="ARBA" id="ARBA00022840"/>
    </source>
</evidence>
<dbReference type="Proteomes" id="UP000050934">
    <property type="component" value="Unassembled WGS sequence"/>
</dbReference>
<feature type="binding site" evidence="14">
    <location>
        <position position="239"/>
    </location>
    <ligand>
        <name>ATP</name>
        <dbReference type="ChEBI" id="CHEBI:30616"/>
    </ligand>
</feature>
<dbReference type="PROSITE" id="PS51163">
    <property type="entry name" value="YRDC"/>
    <property type="match status" value="1"/>
</dbReference>
<comment type="caution">
    <text evidence="16">The sequence shown here is derived from an EMBL/GenBank/DDBJ whole genome shotgun (WGS) entry which is preliminary data.</text>
</comment>
<dbReference type="Gene3D" id="3.40.50.11030">
    <property type="entry name" value="Threonylcarbamoyl-AMP synthase, C-terminal domain"/>
    <property type="match status" value="1"/>
</dbReference>
<feature type="binding site" evidence="14">
    <location>
        <position position="39"/>
    </location>
    <ligand>
        <name>L-threonine</name>
        <dbReference type="ChEBI" id="CHEBI:57926"/>
    </ligand>
</feature>
<dbReference type="GO" id="GO:0008033">
    <property type="term" value="P:tRNA processing"/>
    <property type="evidence" value="ECO:0007669"/>
    <property type="project" value="UniProtKB-KW"/>
</dbReference>
<evidence type="ECO:0000256" key="13">
    <source>
        <dbReference type="PIRNR" id="PIRNR004930"/>
    </source>
</evidence>